<dbReference type="InterPro" id="IPR010737">
    <property type="entry name" value="4-carb_acid_sugar_kinase_N"/>
</dbReference>
<protein>
    <recommendedName>
        <fullName evidence="1">Four-carbon acid sugar kinase N-terminal domain-containing protein</fullName>
    </recommendedName>
</protein>
<name>A0A0Q0WI68_9ARCH</name>
<organism evidence="2 3">
    <name type="scientific">Acidiplasma cupricumulans</name>
    <dbReference type="NCBI Taxonomy" id="312540"/>
    <lineage>
        <taxon>Archaea</taxon>
        <taxon>Methanobacteriati</taxon>
        <taxon>Thermoplasmatota</taxon>
        <taxon>Thermoplasmata</taxon>
        <taxon>Thermoplasmatales</taxon>
        <taxon>Ferroplasmaceae</taxon>
        <taxon>Acidiplasma</taxon>
    </lineage>
</organism>
<keyword evidence="3" id="KW-1185">Reference proteome</keyword>
<comment type="caution">
    <text evidence="2">The sequence shown here is derived from an EMBL/GenBank/DDBJ whole genome shotgun (WGS) entry which is preliminary data.</text>
</comment>
<gene>
    <name evidence="2" type="ORF">AOG55_07250</name>
</gene>
<dbReference type="AlphaFoldDB" id="A0A0Q0WI68"/>
<feature type="domain" description="Four-carbon acid sugar kinase N-terminal" evidence="1">
    <location>
        <begin position="41"/>
        <end position="123"/>
    </location>
</feature>
<dbReference type="InterPro" id="IPR037051">
    <property type="entry name" value="4-carb_acid_sugar_kinase_N_sf"/>
</dbReference>
<evidence type="ECO:0000313" key="2">
    <source>
        <dbReference type="EMBL" id="KQB35257.1"/>
    </source>
</evidence>
<dbReference type="SUPFAM" id="SSF142764">
    <property type="entry name" value="YgbK-like"/>
    <property type="match status" value="1"/>
</dbReference>
<reference evidence="2 3" key="1">
    <citation type="submission" date="2015-09" db="EMBL/GenBank/DDBJ databases">
        <title>Heavy metals and arsenic resistance mechanisms in polyextremophilic archaea of the family Ferroplasmaceae.</title>
        <authorList>
            <person name="Bulaev A.G."/>
            <person name="Kanygina A.V."/>
        </authorList>
    </citation>
    <scope>NUCLEOTIDE SEQUENCE [LARGE SCALE GENOMIC DNA]</scope>
    <source>
        <strain evidence="2 3">BH2</strain>
    </source>
</reference>
<sequence length="177" mass="20591">MDVDARIYSDSIKKGYAQIMASMLNNSITVPYYNIKLIDINAYDYVCVDIETRNADVQKSIDRFKMVLKFYCNETILLRIDSALRGNIKAYLMEFSKMGKIIITDTIPEYGRYTEDKKTFYRGDFKNLMDFIPENRNITIMDSRNYNDIKMIAYECVKTGSLPVDPGILIKTYLTII</sequence>
<dbReference type="Gene3D" id="3.40.50.10840">
    <property type="entry name" value="Putative sugar-binding, N-terminal domain"/>
    <property type="match status" value="1"/>
</dbReference>
<dbReference type="InParanoid" id="A0A0Q0WI68"/>
<dbReference type="Proteomes" id="UP000050301">
    <property type="component" value="Unassembled WGS sequence"/>
</dbReference>
<evidence type="ECO:0000259" key="1">
    <source>
        <dbReference type="Pfam" id="PF07005"/>
    </source>
</evidence>
<accession>A0A0Q0WI68</accession>
<dbReference type="EMBL" id="LKBH01000172">
    <property type="protein sequence ID" value="KQB35257.1"/>
    <property type="molecule type" value="Genomic_DNA"/>
</dbReference>
<dbReference type="Pfam" id="PF07005">
    <property type="entry name" value="SBD_N"/>
    <property type="match status" value="1"/>
</dbReference>
<evidence type="ECO:0000313" key="3">
    <source>
        <dbReference type="Proteomes" id="UP000050301"/>
    </source>
</evidence>
<proteinExistence type="predicted"/>